<evidence type="ECO:0000313" key="4">
    <source>
        <dbReference type="Proteomes" id="UP000179243"/>
    </source>
</evidence>
<dbReference type="PANTHER" id="PTHR45947">
    <property type="entry name" value="SULFOQUINOVOSYL TRANSFERASE SQD2"/>
    <property type="match status" value="1"/>
</dbReference>
<protein>
    <submittedName>
        <fullName evidence="3">Uncharacterized protein</fullName>
    </submittedName>
</protein>
<dbReference type="Pfam" id="PF13579">
    <property type="entry name" value="Glyco_trans_4_4"/>
    <property type="match status" value="1"/>
</dbReference>
<accession>A0A1F7F7J5</accession>
<dbReference type="PANTHER" id="PTHR45947:SF3">
    <property type="entry name" value="SULFOQUINOVOSYL TRANSFERASE SQD2"/>
    <property type="match status" value="1"/>
</dbReference>
<dbReference type="SUPFAM" id="SSF53756">
    <property type="entry name" value="UDP-Glycosyltransferase/glycogen phosphorylase"/>
    <property type="match status" value="1"/>
</dbReference>
<organism evidence="3 4">
    <name type="scientific">Candidatus Raymondbacteria bacterium RIFOXYD12_FULL_49_13</name>
    <dbReference type="NCBI Taxonomy" id="1817890"/>
    <lineage>
        <taxon>Bacteria</taxon>
        <taxon>Raymondiibacteriota</taxon>
    </lineage>
</organism>
<comment type="caution">
    <text evidence="3">The sequence shown here is derived from an EMBL/GenBank/DDBJ whole genome shotgun (WGS) entry which is preliminary data.</text>
</comment>
<dbReference type="Proteomes" id="UP000179243">
    <property type="component" value="Unassembled WGS sequence"/>
</dbReference>
<dbReference type="GO" id="GO:0016758">
    <property type="term" value="F:hexosyltransferase activity"/>
    <property type="evidence" value="ECO:0007669"/>
    <property type="project" value="TreeGrafter"/>
</dbReference>
<dbReference type="InterPro" id="IPR028098">
    <property type="entry name" value="Glyco_trans_4-like_N"/>
</dbReference>
<dbReference type="Pfam" id="PF00534">
    <property type="entry name" value="Glycos_transf_1"/>
    <property type="match status" value="1"/>
</dbReference>
<sequence>MRACMVAYTFYESDNRVRRYAEALVRRGDSVDVIALSHPERPDRREINGVRVYNVQKRKPDEKGKLTYLFRTTLFLIRSCIALTLRHIRKPYQLVHVHSVPDYEVFAATIVKLLGAKVILDMHDLVPEFYAAKFSNGAATPLYRALLFIERLCCSFSDHVIISNDLWAEKVVGRSVNRNKCMTILNYPDPAIFHRRNAARLTWHPFTLIYPGSLNWHQGLDIAIRAVAQVRKEPLAVEFHVYGRGPEESTLRAIVEHLNLNDIVKFHGLLSLEEMAKRMEAADAGLVPKRADGFGNEAFSTKIFEFMALDVPVIVSRTKIDQYYFDDSLVMFFEPGSVDDCAEKISSCIRDRGLALQRAHNAAPFIREHSWDRKQEMYFNLVDSLVVRA</sequence>
<feature type="domain" description="Glycosyltransferase subfamily 4-like N-terminal" evidence="2">
    <location>
        <begin position="15"/>
        <end position="185"/>
    </location>
</feature>
<reference evidence="3 4" key="1">
    <citation type="journal article" date="2016" name="Nat. Commun.">
        <title>Thousands of microbial genomes shed light on interconnected biogeochemical processes in an aquifer system.</title>
        <authorList>
            <person name="Anantharaman K."/>
            <person name="Brown C.T."/>
            <person name="Hug L.A."/>
            <person name="Sharon I."/>
            <person name="Castelle C.J."/>
            <person name="Probst A.J."/>
            <person name="Thomas B.C."/>
            <person name="Singh A."/>
            <person name="Wilkins M.J."/>
            <person name="Karaoz U."/>
            <person name="Brodie E.L."/>
            <person name="Williams K.H."/>
            <person name="Hubbard S.S."/>
            <person name="Banfield J.F."/>
        </authorList>
    </citation>
    <scope>NUCLEOTIDE SEQUENCE [LARGE SCALE GENOMIC DNA]</scope>
</reference>
<dbReference type="InterPro" id="IPR001296">
    <property type="entry name" value="Glyco_trans_1"/>
</dbReference>
<dbReference type="CDD" id="cd03794">
    <property type="entry name" value="GT4_WbuB-like"/>
    <property type="match status" value="1"/>
</dbReference>
<evidence type="ECO:0000313" key="3">
    <source>
        <dbReference type="EMBL" id="OGK02593.1"/>
    </source>
</evidence>
<dbReference type="EMBL" id="MFYX01000105">
    <property type="protein sequence ID" value="OGK02593.1"/>
    <property type="molecule type" value="Genomic_DNA"/>
</dbReference>
<dbReference type="AlphaFoldDB" id="A0A1F7F7J5"/>
<dbReference type="InterPro" id="IPR050194">
    <property type="entry name" value="Glycosyltransferase_grp1"/>
</dbReference>
<evidence type="ECO:0000259" key="1">
    <source>
        <dbReference type="Pfam" id="PF00534"/>
    </source>
</evidence>
<evidence type="ECO:0000259" key="2">
    <source>
        <dbReference type="Pfam" id="PF13579"/>
    </source>
</evidence>
<proteinExistence type="predicted"/>
<dbReference type="Gene3D" id="3.40.50.2000">
    <property type="entry name" value="Glycogen Phosphorylase B"/>
    <property type="match status" value="2"/>
</dbReference>
<gene>
    <name evidence="3" type="ORF">A2519_12340</name>
</gene>
<feature type="domain" description="Glycosyl transferase family 1" evidence="1">
    <location>
        <begin position="205"/>
        <end position="361"/>
    </location>
</feature>
<name>A0A1F7F7J5_UNCRA</name>